<evidence type="ECO:0000313" key="2">
    <source>
        <dbReference type="Proteomes" id="UP000275408"/>
    </source>
</evidence>
<comment type="caution">
    <text evidence="1">The sequence shown here is derived from an EMBL/GenBank/DDBJ whole genome shotgun (WGS) entry which is preliminary data.</text>
</comment>
<accession>A0A3M6TWA8</accession>
<name>A0A3M6TWA8_POCDA</name>
<keyword evidence="2" id="KW-1185">Reference proteome</keyword>
<reference evidence="1 2" key="1">
    <citation type="journal article" date="2018" name="Sci. Rep.">
        <title>Comparative analysis of the Pocillopora damicornis genome highlights role of immune system in coral evolution.</title>
        <authorList>
            <person name="Cunning R."/>
            <person name="Bay R.A."/>
            <person name="Gillette P."/>
            <person name="Baker A.C."/>
            <person name="Traylor-Knowles N."/>
        </authorList>
    </citation>
    <scope>NUCLEOTIDE SEQUENCE [LARGE SCALE GENOMIC DNA]</scope>
    <source>
        <strain evidence="1">RSMAS</strain>
        <tissue evidence="1">Whole animal</tissue>
    </source>
</reference>
<dbReference type="EMBL" id="RCHS01002801">
    <property type="protein sequence ID" value="RMX45677.1"/>
    <property type="molecule type" value="Genomic_DNA"/>
</dbReference>
<protein>
    <submittedName>
        <fullName evidence="1">Uncharacterized protein</fullName>
    </submittedName>
</protein>
<gene>
    <name evidence="1" type="ORF">pdam_00023852</name>
</gene>
<organism evidence="1 2">
    <name type="scientific">Pocillopora damicornis</name>
    <name type="common">Cauliflower coral</name>
    <name type="synonym">Millepora damicornis</name>
    <dbReference type="NCBI Taxonomy" id="46731"/>
    <lineage>
        <taxon>Eukaryota</taxon>
        <taxon>Metazoa</taxon>
        <taxon>Cnidaria</taxon>
        <taxon>Anthozoa</taxon>
        <taxon>Hexacorallia</taxon>
        <taxon>Scleractinia</taxon>
        <taxon>Astrocoeniina</taxon>
        <taxon>Pocilloporidae</taxon>
        <taxon>Pocillopora</taxon>
    </lineage>
</organism>
<evidence type="ECO:0000313" key="1">
    <source>
        <dbReference type="EMBL" id="RMX45677.1"/>
    </source>
</evidence>
<proteinExistence type="predicted"/>
<dbReference type="OrthoDB" id="5987552at2759"/>
<dbReference type="Proteomes" id="UP000275408">
    <property type="component" value="Unassembled WGS sequence"/>
</dbReference>
<dbReference type="AlphaFoldDB" id="A0A3M6TWA8"/>
<sequence>MERLVSRQIGSLQEYCSNEGNISRNVITLSILSVGPVQKGHTWSAKDSSFVCCGSHYRDYLDKESITGHFNRYAVCKYYGKRYGSSLTETVRQIILYSFKVIIKINGQSVRCLLAVVRWFQSHPSRHLLGAPVELWYKDLFELEGAATFVPVKRLHGRLPNAKITLYSSLKA</sequence>